<dbReference type="AlphaFoldDB" id="A0A3Q0E5F4"/>
<dbReference type="InterPro" id="IPR039008">
    <property type="entry name" value="IF_rod_dom"/>
</dbReference>
<dbReference type="PANTHER" id="PTHR45616">
    <property type="entry name" value="GATA-TYPE DOMAIN-CONTAINING PROTEIN"/>
    <property type="match status" value="1"/>
</dbReference>
<evidence type="ECO:0000256" key="11">
    <source>
        <dbReference type="SAM" id="Coils"/>
    </source>
</evidence>
<dbReference type="Proteomes" id="UP000189704">
    <property type="component" value="Unplaced"/>
</dbReference>
<dbReference type="Gene3D" id="1.20.5.500">
    <property type="entry name" value="Single helix bin"/>
    <property type="match status" value="1"/>
</dbReference>
<dbReference type="FunFam" id="1.20.5.170:FF:000004">
    <property type="entry name" value="Keratin, type II cytoskeletal 5"/>
    <property type="match status" value="1"/>
</dbReference>
<evidence type="ECO:0000313" key="14">
    <source>
        <dbReference type="Proteomes" id="UP000189704"/>
    </source>
</evidence>
<feature type="compositionally biased region" description="Low complexity" evidence="12">
    <location>
        <begin position="562"/>
        <end position="574"/>
    </location>
</feature>
<dbReference type="PROSITE" id="PS51842">
    <property type="entry name" value="IF_ROD_2"/>
    <property type="match status" value="1"/>
</dbReference>
<evidence type="ECO:0000256" key="12">
    <source>
        <dbReference type="SAM" id="MobiDB-lite"/>
    </source>
</evidence>
<protein>
    <recommendedName>
        <fullName evidence="4">Keratin, type II cytoskeletal 5</fullName>
    </recommendedName>
    <alternativeName>
        <fullName evidence="6">Cytokeratin-5</fullName>
    </alternativeName>
    <alternativeName>
        <fullName evidence="5">Keratin-5</fullName>
    </alternativeName>
    <alternativeName>
        <fullName evidence="7">Type-II keratin Kb5</fullName>
    </alternativeName>
</protein>
<evidence type="ECO:0000256" key="8">
    <source>
        <dbReference type="ARBA" id="ARBA00046043"/>
    </source>
</evidence>
<sequence length="580" mass="61509">MSRQSSVSFRSGGGHSFSAASAVTPSVTRTSFSSMSRSGGGGGGFGRVSLGGAYGGGGYGSRSLYNMGGSKRISMSSSGGSFRNRFGGGAGGGYGFGSGAGSGFGFGGGAGGGFGGPGFPVCPPGGIQEVTVNQSLLTPLNLQIDPAIQRVRTEEREQIKTLNNKFASFIDKVRFLEQQNKVLDTKWTLLQEQGTKTVRQNLEPLFEQYINNLRRQLDGILGERGRLDSELRNMQDLVEDFKNKYEDEINKRTTAENEFVMLKKDVDAAYMNKVELEARVEALMDEINFLKVFFDAELSQMQTHVSDTSVVLSMDNNRNLDLDSIIADVKAQYEEIANRSRTEAETWYQSKYEELQQTAGRHGDDLRNTKHEISEMNRMIQRLRSEIDNVKKQCANLQNAIADAEQRGELAIKDARNKLAELEDALQKAKQDMARLLREYQELMNTKLALDVEIATYRKLLEGEECRLSGEGVGPVNISVVTSNVSSGYGGGSGGYGGGSGFGGGLGGGLGSGLGGGGSGSYYSSSSGGVGLGGGLSVGGSGFSASSGRGMGGGFGSGGGSSSSVKFVSTTSSSRKSFKS</sequence>
<dbReference type="SUPFAM" id="SSF64593">
    <property type="entry name" value="Intermediate filament protein, coiled coil region"/>
    <property type="match status" value="3"/>
</dbReference>
<dbReference type="InterPro" id="IPR003054">
    <property type="entry name" value="Keratin_II"/>
</dbReference>
<name>A0A3Q0E5F4_CARSF</name>
<organism evidence="14 15">
    <name type="scientific">Carlito syrichta</name>
    <name type="common">Philippine tarsier</name>
    <name type="synonym">Tarsius syrichta</name>
    <dbReference type="NCBI Taxonomy" id="1868482"/>
    <lineage>
        <taxon>Eukaryota</taxon>
        <taxon>Metazoa</taxon>
        <taxon>Chordata</taxon>
        <taxon>Craniata</taxon>
        <taxon>Vertebrata</taxon>
        <taxon>Euteleostomi</taxon>
        <taxon>Mammalia</taxon>
        <taxon>Eutheria</taxon>
        <taxon>Euarchontoglires</taxon>
        <taxon>Primates</taxon>
        <taxon>Haplorrhini</taxon>
        <taxon>Tarsiiformes</taxon>
        <taxon>Tarsiidae</taxon>
        <taxon>Carlito</taxon>
    </lineage>
</organism>
<evidence type="ECO:0000256" key="2">
    <source>
        <dbReference type="ARBA" id="ARBA00022754"/>
    </source>
</evidence>
<dbReference type="GO" id="GO:0005615">
    <property type="term" value="C:extracellular space"/>
    <property type="evidence" value="ECO:0007669"/>
    <property type="project" value="TreeGrafter"/>
</dbReference>
<reference evidence="15" key="1">
    <citation type="submission" date="2025-08" db="UniProtKB">
        <authorList>
            <consortium name="RefSeq"/>
        </authorList>
    </citation>
    <scope>IDENTIFICATION</scope>
</reference>
<dbReference type="GeneID" id="103262741"/>
<dbReference type="Pfam" id="PF00038">
    <property type="entry name" value="Filament"/>
    <property type="match status" value="1"/>
</dbReference>
<dbReference type="InterPro" id="IPR032444">
    <property type="entry name" value="Keratin_2_head"/>
</dbReference>
<evidence type="ECO:0000256" key="7">
    <source>
        <dbReference type="ARBA" id="ARBA00043132"/>
    </source>
</evidence>
<dbReference type="PRINTS" id="PR01276">
    <property type="entry name" value="TYPE2KERATIN"/>
</dbReference>
<accession>A0A3Q0E5F4</accession>
<dbReference type="Gene3D" id="1.20.5.170">
    <property type="match status" value="1"/>
</dbReference>
<dbReference type="GO" id="GO:0005829">
    <property type="term" value="C:cytosol"/>
    <property type="evidence" value="ECO:0007669"/>
    <property type="project" value="UniProtKB-ARBA"/>
</dbReference>
<evidence type="ECO:0000256" key="3">
    <source>
        <dbReference type="ARBA" id="ARBA00023054"/>
    </source>
</evidence>
<feature type="coiled-coil region" evidence="11">
    <location>
        <begin position="224"/>
        <end position="286"/>
    </location>
</feature>
<dbReference type="PROSITE" id="PS00226">
    <property type="entry name" value="IF_ROD_1"/>
    <property type="match status" value="1"/>
</dbReference>
<evidence type="ECO:0000256" key="1">
    <source>
        <dbReference type="ARBA" id="ARBA00022744"/>
    </source>
</evidence>
<dbReference type="Pfam" id="PF16208">
    <property type="entry name" value="Keratin_2_head"/>
    <property type="match status" value="1"/>
</dbReference>
<evidence type="ECO:0000256" key="9">
    <source>
        <dbReference type="ARBA" id="ARBA00061646"/>
    </source>
</evidence>
<dbReference type="FunFam" id="1.20.5.500:FF:000001">
    <property type="entry name" value="Type II keratin 23"/>
    <property type="match status" value="1"/>
</dbReference>
<dbReference type="RefSeq" id="XP_021569228.1">
    <property type="nucleotide sequence ID" value="XM_021713553.1"/>
</dbReference>
<dbReference type="Gene3D" id="1.20.5.1160">
    <property type="entry name" value="Vasodilator-stimulated phosphoprotein"/>
    <property type="match status" value="1"/>
</dbReference>
<gene>
    <name evidence="15" type="primary">KRT5</name>
</gene>
<dbReference type="GO" id="GO:0031424">
    <property type="term" value="P:keratinization"/>
    <property type="evidence" value="ECO:0007669"/>
    <property type="project" value="TreeGrafter"/>
</dbReference>
<evidence type="ECO:0000256" key="6">
    <source>
        <dbReference type="ARBA" id="ARBA00042962"/>
    </source>
</evidence>
<evidence type="ECO:0000256" key="4">
    <source>
        <dbReference type="ARBA" id="ARBA00039423"/>
    </source>
</evidence>
<evidence type="ECO:0000259" key="13">
    <source>
        <dbReference type="PROSITE" id="PS51842"/>
    </source>
</evidence>
<keyword evidence="3 11" id="KW-0175">Coiled coil</keyword>
<dbReference type="GO" id="GO:0030280">
    <property type="term" value="F:structural constituent of skin epidermis"/>
    <property type="evidence" value="ECO:0007669"/>
    <property type="project" value="TreeGrafter"/>
</dbReference>
<feature type="region of interest" description="Disordered" evidence="12">
    <location>
        <begin position="1"/>
        <end position="20"/>
    </location>
</feature>
<keyword evidence="2 10" id="KW-0403">Intermediate filament</keyword>
<comment type="function">
    <text evidence="8">Required for the formation of keratin intermediate filaments in the basal epidermis and maintenance of the skin barrier in response to mechanical stress. Regulates the recruitment of Langerhans cells to the epidermis, potentially by modulation of the abundance of macrophage chemotactic cytokines, macrophage inflammatory cytokines and CTNND1 localization in keratinocytes.</text>
</comment>
<proteinExistence type="inferred from homology"/>
<keyword evidence="1" id="KW-0416">Keratin</keyword>
<evidence type="ECO:0000256" key="10">
    <source>
        <dbReference type="RuleBase" id="RU000685"/>
    </source>
</evidence>
<feature type="coiled-coil region" evidence="11">
    <location>
        <begin position="366"/>
        <end position="453"/>
    </location>
</feature>
<dbReference type="GO" id="GO:0045095">
    <property type="term" value="C:keratin filament"/>
    <property type="evidence" value="ECO:0007669"/>
    <property type="project" value="InterPro"/>
</dbReference>
<dbReference type="PANTHER" id="PTHR45616:SF32">
    <property type="entry name" value="KERATIN, TYPE II CYTOSKELETAL 5"/>
    <property type="match status" value="1"/>
</dbReference>
<evidence type="ECO:0000313" key="15">
    <source>
        <dbReference type="RefSeq" id="XP_021569228.1"/>
    </source>
</evidence>
<feature type="region of interest" description="Disordered" evidence="12">
    <location>
        <begin position="554"/>
        <end position="580"/>
    </location>
</feature>
<comment type="similarity">
    <text evidence="9 10">Belongs to the intermediate filament family.</text>
</comment>
<keyword evidence="14" id="KW-1185">Reference proteome</keyword>
<evidence type="ECO:0000256" key="5">
    <source>
        <dbReference type="ARBA" id="ARBA00042885"/>
    </source>
</evidence>
<dbReference type="FunFam" id="1.20.5.1160:FF:000001">
    <property type="entry name" value="Keratin type II"/>
    <property type="match status" value="1"/>
</dbReference>
<dbReference type="SMART" id="SM01391">
    <property type="entry name" value="Filament"/>
    <property type="match status" value="1"/>
</dbReference>
<dbReference type="CTD" id="3852"/>
<dbReference type="InterPro" id="IPR018039">
    <property type="entry name" value="IF_conserved"/>
</dbReference>
<feature type="domain" description="IF rod" evidence="13">
    <location>
        <begin position="155"/>
        <end position="468"/>
    </location>
</feature>
<dbReference type="GO" id="GO:0045109">
    <property type="term" value="P:intermediate filament organization"/>
    <property type="evidence" value="ECO:0007669"/>
    <property type="project" value="TreeGrafter"/>
</dbReference>